<feature type="transmembrane region" description="Helical" evidence="1">
    <location>
        <begin position="97"/>
        <end position="118"/>
    </location>
</feature>
<proteinExistence type="predicted"/>
<evidence type="ECO:0000313" key="2">
    <source>
        <dbReference type="EMBL" id="MDX8484644.1"/>
    </source>
</evidence>
<evidence type="ECO:0000256" key="1">
    <source>
        <dbReference type="SAM" id="Phobius"/>
    </source>
</evidence>
<sequence>MQAVWREAVSGMDIDYQHLLAGAVPTLRFGPATAPRIEVLLVRARGCVTGRQAGRPYIDFNIDGISHRVEFDREADMKQLLARIKARGTPLHRDREVILAVLGMGAVLVLAIALAVWLRP</sequence>
<dbReference type="RefSeq" id="WP_320294510.1">
    <property type="nucleotide sequence ID" value="NZ_JAVIIU010000003.1"/>
</dbReference>
<dbReference type="EMBL" id="JAVIIV010000003">
    <property type="protein sequence ID" value="MDX8484644.1"/>
    <property type="molecule type" value="Genomic_DNA"/>
</dbReference>
<comment type="caution">
    <text evidence="2">The sequence shown here is derived from an EMBL/GenBank/DDBJ whole genome shotgun (WGS) entry which is preliminary data.</text>
</comment>
<dbReference type="Proteomes" id="UP001280156">
    <property type="component" value="Unassembled WGS sequence"/>
</dbReference>
<reference evidence="2 3" key="1">
    <citation type="submission" date="2023-08" db="EMBL/GenBank/DDBJ databases">
        <title>Implementing the SeqCode for naming new Mesorhizobium species isolated from Vachellia karroo root nodules.</title>
        <authorList>
            <person name="Van Lill M."/>
        </authorList>
    </citation>
    <scope>NUCLEOTIDE SEQUENCE [LARGE SCALE GENOMIC DNA]</scope>
    <source>
        <strain evidence="2 3">VK2B</strain>
    </source>
</reference>
<keyword evidence="1" id="KW-0472">Membrane</keyword>
<keyword evidence="1" id="KW-1133">Transmembrane helix</keyword>
<protein>
    <submittedName>
        <fullName evidence="2">Uncharacterized protein</fullName>
    </submittedName>
</protein>
<evidence type="ECO:0000313" key="3">
    <source>
        <dbReference type="Proteomes" id="UP001280156"/>
    </source>
</evidence>
<keyword evidence="1" id="KW-0812">Transmembrane</keyword>
<name>A0ABU4YFG7_9HYPH</name>
<organism evidence="2 3">
    <name type="scientific">Mesorhizobium humile</name>
    <dbReference type="NCBI Taxonomy" id="3072313"/>
    <lineage>
        <taxon>Bacteria</taxon>
        <taxon>Pseudomonadati</taxon>
        <taxon>Pseudomonadota</taxon>
        <taxon>Alphaproteobacteria</taxon>
        <taxon>Hyphomicrobiales</taxon>
        <taxon>Phyllobacteriaceae</taxon>
        <taxon>Mesorhizobium</taxon>
    </lineage>
</organism>
<gene>
    <name evidence="2" type="ORF">RFM52_05545</name>
</gene>
<accession>A0ABU4YFG7</accession>
<keyword evidence="3" id="KW-1185">Reference proteome</keyword>